<comment type="caution">
    <text evidence="13">The sequence shown here is derived from an EMBL/GenBank/DDBJ whole genome shotgun (WGS) entry which is preliminary data.</text>
</comment>
<dbReference type="AlphaFoldDB" id="A0A1A9RYF4"/>
<dbReference type="STRING" id="1795827.A7P95_05370"/>
<dbReference type="EMBL" id="LXSL01000018">
    <property type="protein sequence ID" value="OAM28391.1"/>
    <property type="molecule type" value="Genomic_DNA"/>
</dbReference>
<feature type="domain" description="Peptidase M48" evidence="12">
    <location>
        <begin position="103"/>
        <end position="335"/>
    </location>
</feature>
<dbReference type="GO" id="GO:0006508">
    <property type="term" value="P:proteolysis"/>
    <property type="evidence" value="ECO:0007669"/>
    <property type="project" value="UniProtKB-KW"/>
</dbReference>
<evidence type="ECO:0000256" key="2">
    <source>
        <dbReference type="ARBA" id="ARBA00022475"/>
    </source>
</evidence>
<evidence type="ECO:0000256" key="8">
    <source>
        <dbReference type="ARBA" id="ARBA00022989"/>
    </source>
</evidence>
<keyword evidence="6" id="KW-0378">Hydrolase</keyword>
<dbReference type="Proteomes" id="UP000077885">
    <property type="component" value="Unassembled WGS sequence"/>
</dbReference>
<dbReference type="InterPro" id="IPR001915">
    <property type="entry name" value="Peptidase_M48"/>
</dbReference>
<sequence>MRFFRRQQQARRRSTRLVALYALALAGTVVLTAAVLGSLPLIFGFGSPRHSLWWYYLPPAILVCLLTIGLSLHRLRELRLGGEAVAKRLGGEQLQLQEASFAERRLLNVVAETALAAGLPTPPVYLLRRDGSINAFAAGLSRRRAVIGVTQGAVHRLKRDELQAVIAHEFSHILHGDMRLNLRLSAWLHGLQGIASSGRYFLEGRDDEHYLEYRRNKNVDNHPFDNGIEIIMQTLPLQVFGILMIALGSIGSLFAGWLQAAVCRQREFLADASAVQFTRQTAPLIEALRKIARSGSCRLRSAQGPEYAHMMFGRITSGSLAATHPPIIERIRRLDPAAARRLAPELKGANGPVYFAEGHFRFAPAAEADPVADQSEALYRHRQATMQARIRRYRPTTPHLPLHADWQAAALDGEYASAALLCLFQIHRLPESAAFNAVQTQRNGFLRSTTQPSHTVALTPFVGQQLARLWQHPLLPSTELLEHLLPAFVMQEDSAQQAVLDQIRCHFRQQSASREQTQLWLLLKAYLAPTPQPGHLAQHPAAQALLRAAELPPKQLQTAVKGALLLTDPAKTALLRPLSATLAVSQPLLWRYLCVRLDVGAWHFGAADRRG</sequence>
<evidence type="ECO:0000256" key="5">
    <source>
        <dbReference type="ARBA" id="ARBA00022723"/>
    </source>
</evidence>
<keyword evidence="9" id="KW-0482">Metalloprotease</keyword>
<keyword evidence="4 11" id="KW-0812">Transmembrane</keyword>
<evidence type="ECO:0000313" key="14">
    <source>
        <dbReference type="Proteomes" id="UP000077885"/>
    </source>
</evidence>
<dbReference type="PANTHER" id="PTHR43221">
    <property type="entry name" value="PROTEASE HTPX"/>
    <property type="match status" value="1"/>
</dbReference>
<protein>
    <submittedName>
        <fullName evidence="13">Peptidase M48</fullName>
    </submittedName>
</protein>
<evidence type="ECO:0000256" key="7">
    <source>
        <dbReference type="ARBA" id="ARBA00022833"/>
    </source>
</evidence>
<keyword evidence="8 11" id="KW-1133">Transmembrane helix</keyword>
<evidence type="ECO:0000313" key="13">
    <source>
        <dbReference type="EMBL" id="OAM28391.1"/>
    </source>
</evidence>
<evidence type="ECO:0000256" key="1">
    <source>
        <dbReference type="ARBA" id="ARBA00001947"/>
    </source>
</evidence>
<evidence type="ECO:0000259" key="12">
    <source>
        <dbReference type="Pfam" id="PF01435"/>
    </source>
</evidence>
<proteinExistence type="predicted"/>
<evidence type="ECO:0000256" key="11">
    <source>
        <dbReference type="SAM" id="Phobius"/>
    </source>
</evidence>
<evidence type="ECO:0000256" key="4">
    <source>
        <dbReference type="ARBA" id="ARBA00022692"/>
    </source>
</evidence>
<gene>
    <name evidence="13" type="ORF">A7P95_05370</name>
</gene>
<dbReference type="GO" id="GO:0004222">
    <property type="term" value="F:metalloendopeptidase activity"/>
    <property type="evidence" value="ECO:0007669"/>
    <property type="project" value="InterPro"/>
</dbReference>
<evidence type="ECO:0000256" key="3">
    <source>
        <dbReference type="ARBA" id="ARBA00022670"/>
    </source>
</evidence>
<keyword evidence="3" id="KW-0645">Protease</keyword>
<dbReference type="InterPro" id="IPR050083">
    <property type="entry name" value="HtpX_protease"/>
</dbReference>
<keyword evidence="7" id="KW-0862">Zinc</keyword>
<feature type="transmembrane region" description="Helical" evidence="11">
    <location>
        <begin position="20"/>
        <end position="46"/>
    </location>
</feature>
<evidence type="ECO:0000256" key="10">
    <source>
        <dbReference type="ARBA" id="ARBA00023136"/>
    </source>
</evidence>
<evidence type="ECO:0000256" key="9">
    <source>
        <dbReference type="ARBA" id="ARBA00023049"/>
    </source>
</evidence>
<keyword evidence="14" id="KW-1185">Reference proteome</keyword>
<accession>A0A1A9RYF4</accession>
<keyword evidence="10 11" id="KW-0472">Membrane</keyword>
<feature type="transmembrane region" description="Helical" evidence="11">
    <location>
        <begin position="239"/>
        <end position="258"/>
    </location>
</feature>
<dbReference type="OrthoDB" id="15218at2"/>
<dbReference type="GO" id="GO:0046872">
    <property type="term" value="F:metal ion binding"/>
    <property type="evidence" value="ECO:0007669"/>
    <property type="project" value="UniProtKB-KW"/>
</dbReference>
<dbReference type="Pfam" id="PF01435">
    <property type="entry name" value="Peptidase_M48"/>
    <property type="match status" value="1"/>
</dbReference>
<dbReference type="PANTHER" id="PTHR43221:SF2">
    <property type="entry name" value="PROTEASE HTPX HOMOLOG"/>
    <property type="match status" value="1"/>
</dbReference>
<dbReference type="Gene3D" id="3.30.2010.10">
    <property type="entry name" value="Metalloproteases ('zincins'), catalytic domain"/>
    <property type="match status" value="1"/>
</dbReference>
<evidence type="ECO:0000256" key="6">
    <source>
        <dbReference type="ARBA" id="ARBA00022801"/>
    </source>
</evidence>
<name>A0A1A9RYF4_9NEIS</name>
<keyword evidence="5" id="KW-0479">Metal-binding</keyword>
<feature type="transmembrane region" description="Helical" evidence="11">
    <location>
        <begin position="52"/>
        <end position="72"/>
    </location>
</feature>
<organism evidence="13 14">
    <name type="scientific">Eikenella longinqua</name>
    <dbReference type="NCBI Taxonomy" id="1795827"/>
    <lineage>
        <taxon>Bacteria</taxon>
        <taxon>Pseudomonadati</taxon>
        <taxon>Pseudomonadota</taxon>
        <taxon>Betaproteobacteria</taxon>
        <taxon>Neisseriales</taxon>
        <taxon>Neisseriaceae</taxon>
        <taxon>Eikenella</taxon>
    </lineage>
</organism>
<keyword evidence="2" id="KW-1003">Cell membrane</keyword>
<reference evidence="14" key="1">
    <citation type="submission" date="2016-05" db="EMBL/GenBank/DDBJ databases">
        <title>Draft genome of Corynebacterium afermentans subsp. afermentans LCDC 88199T.</title>
        <authorList>
            <person name="Bernier A.-M."/>
            <person name="Bernard K."/>
        </authorList>
    </citation>
    <scope>NUCLEOTIDE SEQUENCE [LARGE SCALE GENOMIC DNA]</scope>
    <source>
        <strain evidence="14">NML02-A-017</strain>
    </source>
</reference>
<comment type="cofactor">
    <cofactor evidence="1">
        <name>Zn(2+)</name>
        <dbReference type="ChEBI" id="CHEBI:29105"/>
    </cofactor>
</comment>